<dbReference type="SMART" id="SM00755">
    <property type="entry name" value="Grip"/>
    <property type="match status" value="1"/>
</dbReference>
<name>A0A7S2WUX2_9STRA</name>
<sequence>MEDSGSADSLLAELATWQQEWHKQEEARRAEALEMQRKHQEAMDALEAQVRQLASEHRDQLLASQGGAGHIGDGSNPAVEALKGDLKTLEENNDALRASLRDKSEELRLALAEHDRTTQRVESLETSLRDNQAALDKATTAAKHLNSAKRQMASSHEEQILFLQMQVKSSKDAEARLQAAETEARTVKQAYDELQNTYQASLDKVAEGEANAGASAALVLEKEGLVATLRGEVSDLKVQLRKVGGGSGGLSEEEARQQAQDMARLREERDQVSQEIGSKDALVKRLRQEAEAAEQLHATRTALIATRDAQIAQLTVRIEALEGERSKQEEMLGAERRAVAEVQERHAAELAAVRQEVATLQDEAAKETEEAASLAATKLREHEDETNRLREDFSKKSTLARQLIAEKDDALQRLTQEAEELRSEVESGGHSERKIMELAQAQASREAEVKASVTVREQELLKLHEVLRVKEGQIQATTSELASLRNEVQQLRRMSRRDGVNMEYLKNIVVQYLALRDSSQKKTLERVLATLLQFSPDEHREIEDAQNSILPLWASPPPKEIRPPPTMMPRPQQLLPGPPSVVPTSPHRAGAAAGPAGPPPPPPLPGTVPFVSSPK</sequence>
<evidence type="ECO:0000256" key="4">
    <source>
        <dbReference type="ARBA" id="ARBA00023054"/>
    </source>
</evidence>
<dbReference type="PANTHER" id="PTHR23157">
    <property type="entry name" value="GRIP AND COILED-COIL DOMAIN-CONTAINING PROTEIN 1"/>
    <property type="match status" value="1"/>
</dbReference>
<evidence type="ECO:0000256" key="3">
    <source>
        <dbReference type="ARBA" id="ARBA00022490"/>
    </source>
</evidence>
<feature type="region of interest" description="Disordered" evidence="7">
    <location>
        <begin position="551"/>
        <end position="615"/>
    </location>
</feature>
<proteinExistence type="predicted"/>
<feature type="compositionally biased region" description="Pro residues" evidence="7">
    <location>
        <begin position="596"/>
        <end position="606"/>
    </location>
</feature>
<evidence type="ECO:0000256" key="5">
    <source>
        <dbReference type="ARBA" id="ARBA00023136"/>
    </source>
</evidence>
<keyword evidence="3" id="KW-0963">Cytoplasm</keyword>
<protein>
    <recommendedName>
        <fullName evidence="8">GRIP domain-containing protein</fullName>
    </recommendedName>
</protein>
<organism evidence="9">
    <name type="scientific">Rhizochromulina marina</name>
    <dbReference type="NCBI Taxonomy" id="1034831"/>
    <lineage>
        <taxon>Eukaryota</taxon>
        <taxon>Sar</taxon>
        <taxon>Stramenopiles</taxon>
        <taxon>Ochrophyta</taxon>
        <taxon>Dictyochophyceae</taxon>
        <taxon>Rhizochromulinales</taxon>
        <taxon>Rhizochromulina</taxon>
    </lineage>
</organism>
<dbReference type="AlphaFoldDB" id="A0A7S2WUX2"/>
<evidence type="ECO:0000256" key="6">
    <source>
        <dbReference type="SAM" id="Coils"/>
    </source>
</evidence>
<comment type="subcellular location">
    <subcellularLocation>
        <location evidence="2">Cytoplasm</location>
    </subcellularLocation>
    <subcellularLocation>
        <location evidence="1">Endomembrane system</location>
        <topology evidence="1">Peripheral membrane protein</topology>
    </subcellularLocation>
</comment>
<dbReference type="PROSITE" id="PS50913">
    <property type="entry name" value="GRIP"/>
    <property type="match status" value="1"/>
</dbReference>
<feature type="coiled-coil region" evidence="6">
    <location>
        <begin position="163"/>
        <end position="211"/>
    </location>
</feature>
<feature type="domain" description="GRIP" evidence="8">
    <location>
        <begin position="495"/>
        <end position="545"/>
    </location>
</feature>
<dbReference type="EMBL" id="HBHJ01028138">
    <property type="protein sequence ID" value="CAD9707627.1"/>
    <property type="molecule type" value="Transcribed_RNA"/>
</dbReference>
<dbReference type="Gene3D" id="1.10.220.60">
    <property type="entry name" value="GRIP domain"/>
    <property type="match status" value="1"/>
</dbReference>
<feature type="compositionally biased region" description="Basic and acidic residues" evidence="7">
    <location>
        <begin position="263"/>
        <end position="276"/>
    </location>
</feature>
<evidence type="ECO:0000313" key="9">
    <source>
        <dbReference type="EMBL" id="CAD9707627.1"/>
    </source>
</evidence>
<evidence type="ECO:0000256" key="7">
    <source>
        <dbReference type="SAM" id="MobiDB-lite"/>
    </source>
</evidence>
<keyword evidence="5" id="KW-0472">Membrane</keyword>
<feature type="coiled-coil region" evidence="6">
    <location>
        <begin position="467"/>
        <end position="494"/>
    </location>
</feature>
<dbReference type="PANTHER" id="PTHR23157:SF25">
    <property type="entry name" value="GRIP AND COILED-COIL DOMAIN-CONTAINING PROTEIN 1"/>
    <property type="match status" value="1"/>
</dbReference>
<evidence type="ECO:0000259" key="8">
    <source>
        <dbReference type="PROSITE" id="PS50913"/>
    </source>
</evidence>
<dbReference type="GO" id="GO:0005794">
    <property type="term" value="C:Golgi apparatus"/>
    <property type="evidence" value="ECO:0007669"/>
    <property type="project" value="TreeGrafter"/>
</dbReference>
<dbReference type="InterPro" id="IPR051952">
    <property type="entry name" value="Golgi-autophagy_related"/>
</dbReference>
<reference evidence="9" key="1">
    <citation type="submission" date="2021-01" db="EMBL/GenBank/DDBJ databases">
        <authorList>
            <person name="Corre E."/>
            <person name="Pelletier E."/>
            <person name="Niang G."/>
            <person name="Scheremetjew M."/>
            <person name="Finn R."/>
            <person name="Kale V."/>
            <person name="Holt S."/>
            <person name="Cochrane G."/>
            <person name="Meng A."/>
            <person name="Brown T."/>
            <person name="Cohen L."/>
        </authorList>
    </citation>
    <scope>NUCLEOTIDE SEQUENCE</scope>
    <source>
        <strain evidence="9">CCMP1243</strain>
    </source>
</reference>
<keyword evidence="4 6" id="KW-0175">Coiled coil</keyword>
<dbReference type="Pfam" id="PF01465">
    <property type="entry name" value="GRIP"/>
    <property type="match status" value="1"/>
</dbReference>
<feature type="coiled-coil region" evidence="6">
    <location>
        <begin position="311"/>
        <end position="424"/>
    </location>
</feature>
<feature type="coiled-coil region" evidence="6">
    <location>
        <begin position="23"/>
        <end position="117"/>
    </location>
</feature>
<accession>A0A7S2WUX2</accession>
<evidence type="ECO:0000256" key="1">
    <source>
        <dbReference type="ARBA" id="ARBA00004184"/>
    </source>
</evidence>
<feature type="region of interest" description="Disordered" evidence="7">
    <location>
        <begin position="244"/>
        <end position="276"/>
    </location>
</feature>
<feature type="compositionally biased region" description="Pro residues" evidence="7">
    <location>
        <begin position="554"/>
        <end position="568"/>
    </location>
</feature>
<evidence type="ECO:0000256" key="2">
    <source>
        <dbReference type="ARBA" id="ARBA00004496"/>
    </source>
</evidence>
<gene>
    <name evidence="9" type="ORF">RMAR1173_LOCUS18618</name>
</gene>
<dbReference type="InterPro" id="IPR000237">
    <property type="entry name" value="GRIP_dom"/>
</dbReference>